<feature type="domain" description="PepSY" evidence="2">
    <location>
        <begin position="37"/>
        <end position="90"/>
    </location>
</feature>
<dbReference type="Proteomes" id="UP001168380">
    <property type="component" value="Unassembled WGS sequence"/>
</dbReference>
<dbReference type="EMBL" id="JAULRT010000062">
    <property type="protein sequence ID" value="MDO3383531.1"/>
    <property type="molecule type" value="Genomic_DNA"/>
</dbReference>
<keyword evidence="4" id="KW-1185">Reference proteome</keyword>
<evidence type="ECO:0000313" key="3">
    <source>
        <dbReference type="EMBL" id="MDO3383531.1"/>
    </source>
</evidence>
<comment type="caution">
    <text evidence="3">The sequence shown here is derived from an EMBL/GenBank/DDBJ whole genome shotgun (WGS) entry which is preliminary data.</text>
</comment>
<organism evidence="3 4">
    <name type="scientific">Gilvimarinus algae</name>
    <dbReference type="NCBI Taxonomy" id="3058037"/>
    <lineage>
        <taxon>Bacteria</taxon>
        <taxon>Pseudomonadati</taxon>
        <taxon>Pseudomonadota</taxon>
        <taxon>Gammaproteobacteria</taxon>
        <taxon>Cellvibrionales</taxon>
        <taxon>Cellvibrionaceae</taxon>
        <taxon>Gilvimarinus</taxon>
    </lineage>
</organism>
<name>A0ABT8TLM7_9GAMM</name>
<dbReference type="InterPro" id="IPR025711">
    <property type="entry name" value="PepSY"/>
</dbReference>
<dbReference type="Gene3D" id="3.10.450.40">
    <property type="match status" value="1"/>
</dbReference>
<accession>A0ABT8TLM7</accession>
<reference evidence="3" key="1">
    <citation type="submission" date="2023-07" db="EMBL/GenBank/DDBJ databases">
        <title>Gilvimarinus algae sp. nov., isolated from the surface of Kelp.</title>
        <authorList>
            <person name="Sun Y.Y."/>
            <person name="Gong Y."/>
            <person name="Du Z.J."/>
        </authorList>
    </citation>
    <scope>NUCLEOTIDE SEQUENCE</scope>
    <source>
        <strain evidence="3">SDUM040014</strain>
    </source>
</reference>
<evidence type="ECO:0000256" key="1">
    <source>
        <dbReference type="SAM" id="SignalP"/>
    </source>
</evidence>
<feature type="signal peptide" evidence="1">
    <location>
        <begin position="1"/>
        <end position="19"/>
    </location>
</feature>
<protein>
    <submittedName>
        <fullName evidence="3">PepSY domain-containing protein</fullName>
    </submittedName>
</protein>
<evidence type="ECO:0000259" key="2">
    <source>
        <dbReference type="Pfam" id="PF03413"/>
    </source>
</evidence>
<evidence type="ECO:0000313" key="4">
    <source>
        <dbReference type="Proteomes" id="UP001168380"/>
    </source>
</evidence>
<proteinExistence type="predicted"/>
<feature type="chain" id="PRO_5047413822" evidence="1">
    <location>
        <begin position="20"/>
        <end position="93"/>
    </location>
</feature>
<sequence length="93" mass="9822">MIRPLLCIFLILLASATQARQPIPPFAAPQAINQCAVSAAQAGKIASKTFGGKVLDVKAMQVNGRSVYRVKLLQPSGRIHSVLIDAASGKPLQ</sequence>
<keyword evidence="1" id="KW-0732">Signal</keyword>
<dbReference type="RefSeq" id="WP_302714358.1">
    <property type="nucleotide sequence ID" value="NZ_JAULRT010000062.1"/>
</dbReference>
<dbReference type="Pfam" id="PF03413">
    <property type="entry name" value="PepSY"/>
    <property type="match status" value="1"/>
</dbReference>
<gene>
    <name evidence="3" type="ORF">QWI16_15225</name>
</gene>